<accession>T1ITY8</accession>
<dbReference type="SUPFAM" id="SSF101353">
    <property type="entry name" value="Putative anticodon-binding domain of alanyl-tRNA synthetase (AlaRS)"/>
    <property type="match status" value="1"/>
</dbReference>
<feature type="region of interest" description="Disordered" evidence="17">
    <location>
        <begin position="880"/>
        <end position="934"/>
    </location>
</feature>
<dbReference type="Proteomes" id="UP000014500">
    <property type="component" value="Unassembled WGS sequence"/>
</dbReference>
<evidence type="ECO:0000256" key="16">
    <source>
        <dbReference type="SAM" id="Coils"/>
    </source>
</evidence>
<dbReference type="GO" id="GO:0008270">
    <property type="term" value="F:zinc ion binding"/>
    <property type="evidence" value="ECO:0007669"/>
    <property type="project" value="UniProtKB-UniRule"/>
</dbReference>
<dbReference type="EC" id="6.1.1.7" evidence="2"/>
<comment type="similarity">
    <text evidence="1">Belongs to the class-II aminoacyl-tRNA synthetase family. Alax-L subfamily.</text>
</comment>
<evidence type="ECO:0000256" key="4">
    <source>
        <dbReference type="ARBA" id="ARBA00022555"/>
    </source>
</evidence>
<dbReference type="Pfam" id="PF01411">
    <property type="entry name" value="tRNA-synt_2c"/>
    <property type="match status" value="1"/>
</dbReference>
<proteinExistence type="inferred from homology"/>
<dbReference type="SMART" id="SM00863">
    <property type="entry name" value="tRNA_SAD"/>
    <property type="match status" value="1"/>
</dbReference>
<keyword evidence="11 15" id="KW-0648">Protein biosynthesis</keyword>
<dbReference type="InterPro" id="IPR023033">
    <property type="entry name" value="Ala_tRNA_ligase_euk/bac"/>
</dbReference>
<dbReference type="PhylomeDB" id="T1ITY8"/>
<dbReference type="GO" id="GO:0006419">
    <property type="term" value="P:alanyl-tRNA aminoacylation"/>
    <property type="evidence" value="ECO:0007669"/>
    <property type="project" value="InterPro"/>
</dbReference>
<evidence type="ECO:0000256" key="13">
    <source>
        <dbReference type="ARBA" id="ARBA00032577"/>
    </source>
</evidence>
<dbReference type="Gene3D" id="3.30.930.10">
    <property type="entry name" value="Bira Bifunctional Protein, Domain 2"/>
    <property type="match status" value="1"/>
</dbReference>
<comment type="catalytic activity">
    <reaction evidence="14 15">
        <text>tRNA(Ala) + L-alanine + ATP = L-alanyl-tRNA(Ala) + AMP + diphosphate</text>
        <dbReference type="Rhea" id="RHEA:12540"/>
        <dbReference type="Rhea" id="RHEA-COMP:9657"/>
        <dbReference type="Rhea" id="RHEA-COMP:9923"/>
        <dbReference type="ChEBI" id="CHEBI:30616"/>
        <dbReference type="ChEBI" id="CHEBI:33019"/>
        <dbReference type="ChEBI" id="CHEBI:57972"/>
        <dbReference type="ChEBI" id="CHEBI:78442"/>
        <dbReference type="ChEBI" id="CHEBI:78497"/>
        <dbReference type="ChEBI" id="CHEBI:456215"/>
        <dbReference type="EC" id="6.1.1.7"/>
    </reaction>
</comment>
<evidence type="ECO:0000256" key="9">
    <source>
        <dbReference type="ARBA" id="ARBA00022840"/>
    </source>
</evidence>
<feature type="binding site" evidence="15">
    <location>
        <position position="659"/>
    </location>
    <ligand>
        <name>Zn(2+)</name>
        <dbReference type="ChEBI" id="CHEBI:29105"/>
    </ligand>
</feature>
<organism evidence="19 20">
    <name type="scientific">Strigamia maritima</name>
    <name type="common">European centipede</name>
    <name type="synonym">Geophilus maritimus</name>
    <dbReference type="NCBI Taxonomy" id="126957"/>
    <lineage>
        <taxon>Eukaryota</taxon>
        <taxon>Metazoa</taxon>
        <taxon>Ecdysozoa</taxon>
        <taxon>Arthropoda</taxon>
        <taxon>Myriapoda</taxon>
        <taxon>Chilopoda</taxon>
        <taxon>Pleurostigmophora</taxon>
        <taxon>Geophilomorpha</taxon>
        <taxon>Linotaeniidae</taxon>
        <taxon>Strigamia</taxon>
    </lineage>
</organism>
<evidence type="ECO:0000256" key="6">
    <source>
        <dbReference type="ARBA" id="ARBA00022723"/>
    </source>
</evidence>
<feature type="compositionally biased region" description="Basic and acidic residues" evidence="17">
    <location>
        <begin position="896"/>
        <end position="934"/>
    </location>
</feature>
<dbReference type="InterPro" id="IPR050058">
    <property type="entry name" value="Ala-tRNA_ligase"/>
</dbReference>
<dbReference type="InterPro" id="IPR018164">
    <property type="entry name" value="Ala-tRNA-synth_IIc_N"/>
</dbReference>
<keyword evidence="9 15" id="KW-0067">ATP-binding</keyword>
<feature type="binding site" evidence="15">
    <location>
        <position position="558"/>
    </location>
    <ligand>
        <name>Zn(2+)</name>
        <dbReference type="ChEBI" id="CHEBI:29105"/>
    </ligand>
</feature>
<dbReference type="HOGENOM" id="CLU_004485_5_1_1"/>
<dbReference type="InterPro" id="IPR002318">
    <property type="entry name" value="Ala-tRNA-lgiase_IIc"/>
</dbReference>
<dbReference type="GO" id="GO:0005739">
    <property type="term" value="C:mitochondrion"/>
    <property type="evidence" value="ECO:0007669"/>
    <property type="project" value="TreeGrafter"/>
</dbReference>
<dbReference type="AlphaFoldDB" id="T1ITY8"/>
<evidence type="ECO:0000256" key="5">
    <source>
        <dbReference type="ARBA" id="ARBA00022598"/>
    </source>
</evidence>
<dbReference type="HAMAP" id="MF_00036_B">
    <property type="entry name" value="Ala_tRNA_synth_B"/>
    <property type="match status" value="1"/>
</dbReference>
<evidence type="ECO:0000256" key="17">
    <source>
        <dbReference type="SAM" id="MobiDB-lite"/>
    </source>
</evidence>
<dbReference type="PRINTS" id="PR00980">
    <property type="entry name" value="TRNASYNTHALA"/>
</dbReference>
<dbReference type="InterPro" id="IPR018165">
    <property type="entry name" value="Ala-tRNA-synth_IIc_core"/>
</dbReference>
<feature type="domain" description="Alanyl-transfer RNA synthetases family profile" evidence="18">
    <location>
        <begin position="1"/>
        <end position="702"/>
    </location>
</feature>
<evidence type="ECO:0000256" key="7">
    <source>
        <dbReference type="ARBA" id="ARBA00022741"/>
    </source>
</evidence>
<dbReference type="GO" id="GO:0004813">
    <property type="term" value="F:alanine-tRNA ligase activity"/>
    <property type="evidence" value="ECO:0007669"/>
    <property type="project" value="UniProtKB-UniRule"/>
</dbReference>
<dbReference type="Gene3D" id="3.30.980.10">
    <property type="entry name" value="Threonyl-trna Synthetase, Chain A, domain 2"/>
    <property type="match status" value="1"/>
</dbReference>
<keyword evidence="10 15" id="KW-0694">RNA-binding</keyword>
<keyword evidence="16" id="KW-0175">Coiled coil</keyword>
<keyword evidence="6 15" id="KW-0479">Metal-binding</keyword>
<evidence type="ECO:0000256" key="15">
    <source>
        <dbReference type="HAMAP-Rule" id="MF_03133"/>
    </source>
</evidence>
<keyword evidence="5 15" id="KW-0436">Ligase</keyword>
<feature type="compositionally biased region" description="Basic and acidic residues" evidence="17">
    <location>
        <begin position="880"/>
        <end position="889"/>
    </location>
</feature>
<evidence type="ECO:0000256" key="2">
    <source>
        <dbReference type="ARBA" id="ARBA00013168"/>
    </source>
</evidence>
<feature type="coiled-coil region" evidence="16">
    <location>
        <begin position="591"/>
        <end position="618"/>
    </location>
</feature>
<keyword evidence="7 15" id="KW-0547">Nucleotide-binding</keyword>
<dbReference type="InterPro" id="IPR045864">
    <property type="entry name" value="aa-tRNA-synth_II/BPL/LPL"/>
</dbReference>
<dbReference type="GO" id="GO:0005524">
    <property type="term" value="F:ATP binding"/>
    <property type="evidence" value="ECO:0007669"/>
    <property type="project" value="UniProtKB-UniRule"/>
</dbReference>
<dbReference type="InterPro" id="IPR018162">
    <property type="entry name" value="Ala-tRNA-ligase_IIc_anticod-bd"/>
</dbReference>
<evidence type="ECO:0000256" key="8">
    <source>
        <dbReference type="ARBA" id="ARBA00022833"/>
    </source>
</evidence>
<reference evidence="20" key="1">
    <citation type="submission" date="2011-05" db="EMBL/GenBank/DDBJ databases">
        <authorList>
            <person name="Richards S.R."/>
            <person name="Qu J."/>
            <person name="Jiang H."/>
            <person name="Jhangiani S.N."/>
            <person name="Agravi P."/>
            <person name="Goodspeed R."/>
            <person name="Gross S."/>
            <person name="Mandapat C."/>
            <person name="Jackson L."/>
            <person name="Mathew T."/>
            <person name="Pu L."/>
            <person name="Thornton R."/>
            <person name="Saada N."/>
            <person name="Wilczek-Boney K.B."/>
            <person name="Lee S."/>
            <person name="Kovar C."/>
            <person name="Wu Y."/>
            <person name="Scherer S.E."/>
            <person name="Worley K.C."/>
            <person name="Muzny D.M."/>
            <person name="Gibbs R."/>
        </authorList>
    </citation>
    <scope>NUCLEOTIDE SEQUENCE</scope>
    <source>
        <strain evidence="20">Brora</strain>
    </source>
</reference>
<comment type="subunit">
    <text evidence="15">Monomer.</text>
</comment>
<evidence type="ECO:0000256" key="3">
    <source>
        <dbReference type="ARBA" id="ARBA00017959"/>
    </source>
</evidence>
<sequence length="934" mass="105637">MNQFKPIFLDRVQPDSPMKTYRRVVNSQKCIRAGGKHNDLDDVGHDGSHHTFFEMLGNWSFSDYFKKDACRMAWDLLTQHFGLPKERLYVTYFAGDVANGLEADLECRDVWLNLGVPEERVLPFGSKDNLWDMGKTGPCGPCTEIHFDHVGSRHCPHLVNIGNPEVVEVWNLVFIQYDRLKDGSLKKLPNVHVDTGMGLERLAAILQGSKSNYDTDLFRPLFSAIHQHSSVQPYQGLMGSADIGGVDCAYRVVADHARMFSVSISDGVLPDEYDAGHCLRRIIRRAALAAKTKLGAPAGMLAHLVDPVVESLGDAYPVLNQNISTIKSVVIEEENRFLHQFYASEDRFEHTISNLQSKVFPGEEMFKLCCLGFPEEFLLNSIRSRGLIADIESFNKIKVAVQEKDELARSSILIQKEIEEKKFLNQTSYNLLQKLGINVTDDSHKYTFPKTKTIDSKVVKIFQNGNFIEKLSVNDSGCLILNQTNFYSEAGGQSCDKGRISSDGFVFEVEDVKLYNGYVQHYGKVSRGSIKLNSAVPVTLQIDERRRNACARSHTATHLLADTFNLLNPDLKPSSFRSKPDHISLNITSNKKLSKKQIQEVENLVNKAIKENAIVETKIVRKTDAALISNLLTIPEVNYPDPMRIIAIESPSLRSVEACCGTHVKNLGEIGPIVIIGQKTMSQMSRKVSAVSGDLTPEVLKRGENLLNRLMELRMEIKSCPGSTDDQTVADTVNRVQKGIRDIRTEVRDNFIPYFVRLKLEVDTEKLKDRISFLLEKRENDLKNDLTSEVHTVMIHFLLLQCISRRMSYRSLFMERQKRWQHSRKNPLRARAPEFKDATDQNFWMILAVIMAIPVMIITKETITNLTMAMPESDPEAIFKIEEKEEKPLKKGAKKPVKDDEKPEKGGEKPAKDDAKAAKTDKKPEKNDKKPDKK</sequence>
<evidence type="ECO:0000313" key="19">
    <source>
        <dbReference type="EnsemblMetazoa" id="SMAR004599-PA"/>
    </source>
</evidence>
<evidence type="ECO:0000259" key="18">
    <source>
        <dbReference type="PROSITE" id="PS50860"/>
    </source>
</evidence>
<reference evidence="19" key="2">
    <citation type="submission" date="2015-02" db="UniProtKB">
        <authorList>
            <consortium name="EnsemblMetazoa"/>
        </authorList>
    </citation>
    <scope>IDENTIFICATION</scope>
</reference>
<dbReference type="CDD" id="cd00673">
    <property type="entry name" value="AlaRS_core"/>
    <property type="match status" value="1"/>
</dbReference>
<dbReference type="PANTHER" id="PTHR11777:SF9">
    <property type="entry name" value="ALANINE--TRNA LIGASE, CYTOPLASMIC"/>
    <property type="match status" value="1"/>
</dbReference>
<dbReference type="PROSITE" id="PS50860">
    <property type="entry name" value="AA_TRNA_LIGASE_II_ALA"/>
    <property type="match status" value="1"/>
</dbReference>
<evidence type="ECO:0000313" key="20">
    <source>
        <dbReference type="Proteomes" id="UP000014500"/>
    </source>
</evidence>
<dbReference type="SUPFAM" id="SSF55681">
    <property type="entry name" value="Class II aaRS and biotin synthetases"/>
    <property type="match status" value="1"/>
</dbReference>
<keyword evidence="20" id="KW-1185">Reference proteome</keyword>
<dbReference type="EnsemblMetazoa" id="SMAR004599-RA">
    <property type="protein sequence ID" value="SMAR004599-PA"/>
    <property type="gene ID" value="SMAR004599"/>
</dbReference>
<name>T1ITY8_STRMM</name>
<dbReference type="GO" id="GO:0000049">
    <property type="term" value="F:tRNA binding"/>
    <property type="evidence" value="ECO:0007669"/>
    <property type="project" value="UniProtKB-KW"/>
</dbReference>
<dbReference type="STRING" id="126957.T1ITY8"/>
<dbReference type="eggNOG" id="KOG0188">
    <property type="taxonomic scope" value="Eukaryota"/>
</dbReference>
<evidence type="ECO:0000256" key="10">
    <source>
        <dbReference type="ARBA" id="ARBA00022884"/>
    </source>
</evidence>
<feature type="binding site" evidence="15">
    <location>
        <position position="663"/>
    </location>
    <ligand>
        <name>Zn(2+)</name>
        <dbReference type="ChEBI" id="CHEBI:29105"/>
    </ligand>
</feature>
<dbReference type="Gene3D" id="2.40.30.130">
    <property type="match status" value="1"/>
</dbReference>
<comment type="domain">
    <text evidence="15">Consists of three domains; the N-terminal catalytic domain, the editing domain and the C-terminal C-Ala domain. The editing domain removes incorrectly charged amino acids, while the C-Ala domain, along with tRNA(Ala), serves as a bridge to cooperatively bring together the editing and aminoacylation centers thus stimulating deacylation of misacylated tRNAs.</text>
</comment>
<feature type="binding site" evidence="15">
    <location>
        <position position="554"/>
    </location>
    <ligand>
        <name>Zn(2+)</name>
        <dbReference type="ChEBI" id="CHEBI:29105"/>
    </ligand>
</feature>
<evidence type="ECO:0000256" key="11">
    <source>
        <dbReference type="ARBA" id="ARBA00022917"/>
    </source>
</evidence>
<evidence type="ECO:0000256" key="1">
    <source>
        <dbReference type="ARBA" id="ARBA00008429"/>
    </source>
</evidence>
<dbReference type="GO" id="GO:0002161">
    <property type="term" value="F:aminoacyl-tRNA deacylase activity"/>
    <property type="evidence" value="ECO:0007669"/>
    <property type="project" value="TreeGrafter"/>
</dbReference>
<dbReference type="Pfam" id="PF07973">
    <property type="entry name" value="tRNA_SAD"/>
    <property type="match status" value="1"/>
</dbReference>
<comment type="function">
    <text evidence="15">Catalyzes the attachment of alanine to tRNA(Ala) in a two-step reaction: alanine is first activated by ATP to form Ala-AMP and then transferred to the acceptor end of tRNA(Ala). Also edits incorrectly charged tRNA(Ala) via its editing domain.</text>
</comment>
<evidence type="ECO:0000256" key="14">
    <source>
        <dbReference type="ARBA" id="ARBA00048300"/>
    </source>
</evidence>
<keyword evidence="8 15" id="KW-0862">Zinc</keyword>
<dbReference type="FunFam" id="3.30.930.10:FF:000011">
    <property type="entry name" value="Alanine--tRNA ligase, cytoplasmic"/>
    <property type="match status" value="1"/>
</dbReference>
<dbReference type="SUPFAM" id="SSF55186">
    <property type="entry name" value="ThrRS/AlaRS common domain"/>
    <property type="match status" value="1"/>
</dbReference>
<protein>
    <recommendedName>
        <fullName evidence="3">Alanine--tRNA ligase</fullName>
        <ecNumber evidence="2">6.1.1.7</ecNumber>
    </recommendedName>
    <alternativeName>
        <fullName evidence="13">Alanyl-tRNA synthetase</fullName>
    </alternativeName>
</protein>
<dbReference type="EMBL" id="JH431506">
    <property type="status" value="NOT_ANNOTATED_CDS"/>
    <property type="molecule type" value="Genomic_DNA"/>
</dbReference>
<comment type="cofactor">
    <cofactor evidence="15">
        <name>Zn(2+)</name>
        <dbReference type="ChEBI" id="CHEBI:29105"/>
    </cofactor>
    <text evidence="15">Binds 1 zinc ion per subunit.</text>
</comment>
<keyword evidence="4 15" id="KW-0820">tRNA-binding</keyword>
<dbReference type="PANTHER" id="PTHR11777">
    <property type="entry name" value="ALANYL-TRNA SYNTHETASE"/>
    <property type="match status" value="1"/>
</dbReference>
<dbReference type="InterPro" id="IPR009000">
    <property type="entry name" value="Transl_B-barrel_sf"/>
</dbReference>
<dbReference type="InterPro" id="IPR012947">
    <property type="entry name" value="tRNA_SAD"/>
</dbReference>
<evidence type="ECO:0000256" key="12">
    <source>
        <dbReference type="ARBA" id="ARBA00023146"/>
    </source>
</evidence>
<dbReference type="OMA" id="ECFEIWR"/>
<dbReference type="SUPFAM" id="SSF50447">
    <property type="entry name" value="Translation proteins"/>
    <property type="match status" value="1"/>
</dbReference>
<dbReference type="NCBIfam" id="TIGR00344">
    <property type="entry name" value="alaS"/>
    <property type="match status" value="1"/>
</dbReference>
<dbReference type="FunFam" id="3.30.980.10:FF:000004">
    <property type="entry name" value="Alanine--tRNA ligase, cytoplasmic"/>
    <property type="match status" value="1"/>
</dbReference>
<keyword evidence="12 15" id="KW-0030">Aminoacyl-tRNA synthetase</keyword>
<dbReference type="InterPro" id="IPR018163">
    <property type="entry name" value="Thr/Ala-tRNA-synth_IIc_edit"/>
</dbReference>